<feature type="compositionally biased region" description="Polar residues" evidence="5">
    <location>
        <begin position="429"/>
        <end position="444"/>
    </location>
</feature>
<feature type="compositionally biased region" description="Polar residues" evidence="5">
    <location>
        <begin position="548"/>
        <end position="560"/>
    </location>
</feature>
<dbReference type="InterPro" id="IPR001680">
    <property type="entry name" value="WD40_rpt"/>
</dbReference>
<dbReference type="SMART" id="SM00490">
    <property type="entry name" value="HELICc"/>
    <property type="match status" value="1"/>
</dbReference>
<proteinExistence type="predicted"/>
<name>A0AAF3FI36_9BILA</name>
<dbReference type="PROSITE" id="PS50082">
    <property type="entry name" value="WD_REPEATS_2"/>
    <property type="match status" value="2"/>
</dbReference>
<dbReference type="PROSITE" id="PS50294">
    <property type="entry name" value="WD_REPEATS_REGION"/>
    <property type="match status" value="1"/>
</dbReference>
<dbReference type="InterPro" id="IPR038718">
    <property type="entry name" value="SNF2-like_sf"/>
</dbReference>
<feature type="region of interest" description="Disordered" evidence="5">
    <location>
        <begin position="591"/>
        <end position="637"/>
    </location>
</feature>
<evidence type="ECO:0000313" key="9">
    <source>
        <dbReference type="WBParaSite" id="MBELARI_LOCUS6296"/>
    </source>
</evidence>
<sequence>MNGDGDGASCETLHRDTVHQITFDHNGRRLATCSSDMTVGIWERTPEGKWKRSAFWKVHGGPVWRVAWAHPEFGQIIATCSNDRSVHIWEEVSEEERDEQTKWAKRAYLADSRANVTDVKFAPRHLGLQLATASAQGKVRLYEAADAMDLSRWSLNQELDPFAFTGARCGCISWSTLSLCRPLLAIASDDPKPSIHSGQRIVVYEFFEEKRKWQPVHSIVFNLALPVNDMAFSPNPTSEYHQLAIASQDVRIFNIKIPKTAFYGEENNASEEANDTYETHQKMSDEEIANFSMLSIQDNDEGETFYSAEESNKENSFPYKTASRAHDSTSLSFVESPTSSNAKEYVLTDSSDEESMMLQRKRKSEAKLLDDSIVVTNQHGKKAHLSDTNSRNKEKKVFDISSDASSDKSPTQRRVSVSISDSEEDGKASNIQLDSSSSFSNQPVNPRRMIIELSDSEEDLKKPPQIHNISSATSTSNQSIKPIKIEEIFINESDTEQNDRQEESSNASSSSCASNSNESKPYKCRKVVIEDSDSDSGSNDDKKVVPLFNTSNASTKSSSPDTRDERKYSGNLSDAITESLNQTMQSLRIKMEDDEDDRSATSNDDDATGFTRKNVEDTGLDGAVPRNKAVSSLPAGPSTIIYQPGKEAYYLRSLQRQLDSKPVPDKDLAETPEWMSVQLLPHQQYGLNWMKWREESSTGGILADEMGLGKTTSAISLITSFLIGLQNEEFLKAARENRTRLLNKAIQDSGRKMTGTFSTLVVVPSRDNLDDKVLRRADVVLTTYDILKNDVLRKSQGNKIVFNDHAAIRKVYWKRVILDEAHTIRNTATQINSAVMDIEAECRWAMTGTPVHNKLADFYALVSFLRIMPFADPGFWKEKMSDDTPAARNRLNALVGTILLHRDKAILRLPDRTNHMHRVHLEGDESKAYDLMLLASQQKVKQFLDEKSGHFPRSTRSQDIPNVFQGAMQKNGKMMMHVILAVLLRLRQAAIHFCLTKEALTMDAFDGVLEPLNETEAEEIDGDISTIKDENKYAIFDASVRSKKLQKVMTLINEIVKKGDDVVVVSQFVSVLRLLAVYLNEDNIRYLIFDGSLNRDKKGEVINAFVREKRVPVLLLSLTSGGTGLNIQTCANMIIVDPHWNPQLEEQACSRIHRHGQKQAVQIHKFCCEGTIEERVVQLQENKLKLASGILSGRTEKGNKLTLDDLRFLFSMEKRMPAKKKKAPLQNYDLPIRDY</sequence>
<dbReference type="GO" id="GO:0006281">
    <property type="term" value="P:DNA repair"/>
    <property type="evidence" value="ECO:0007669"/>
    <property type="project" value="TreeGrafter"/>
</dbReference>
<evidence type="ECO:0000259" key="6">
    <source>
        <dbReference type="PROSITE" id="PS51192"/>
    </source>
</evidence>
<dbReference type="GO" id="GO:0005524">
    <property type="term" value="F:ATP binding"/>
    <property type="evidence" value="ECO:0007669"/>
    <property type="project" value="UniProtKB-KW"/>
</dbReference>
<dbReference type="Pfam" id="PF00176">
    <property type="entry name" value="SNF2-rel_dom"/>
    <property type="match status" value="1"/>
</dbReference>
<dbReference type="InterPro" id="IPR049730">
    <property type="entry name" value="SNF2/RAD54-like_C"/>
</dbReference>
<keyword evidence="2" id="KW-0378">Hydrolase</keyword>
<evidence type="ECO:0000256" key="4">
    <source>
        <dbReference type="PROSITE-ProRule" id="PRU00221"/>
    </source>
</evidence>
<keyword evidence="8" id="KW-1185">Reference proteome</keyword>
<dbReference type="Gene3D" id="3.40.50.10810">
    <property type="entry name" value="Tandem AAA-ATPase domain"/>
    <property type="match status" value="1"/>
</dbReference>
<dbReference type="InterPro" id="IPR050628">
    <property type="entry name" value="SNF2_RAD54_helicase_TF"/>
</dbReference>
<dbReference type="InterPro" id="IPR027417">
    <property type="entry name" value="P-loop_NTPase"/>
</dbReference>
<dbReference type="SMART" id="SM00320">
    <property type="entry name" value="WD40"/>
    <property type="match status" value="4"/>
</dbReference>
<feature type="compositionally biased region" description="Low complexity" evidence="5">
    <location>
        <begin position="504"/>
        <end position="519"/>
    </location>
</feature>
<keyword evidence="1" id="KW-0547">Nucleotide-binding</keyword>
<feature type="compositionally biased region" description="Acidic residues" evidence="5">
    <location>
        <begin position="592"/>
        <end position="607"/>
    </location>
</feature>
<dbReference type="SMART" id="SM00487">
    <property type="entry name" value="DEXDc"/>
    <property type="match status" value="1"/>
</dbReference>
<dbReference type="GO" id="GO:0005634">
    <property type="term" value="C:nucleus"/>
    <property type="evidence" value="ECO:0007669"/>
    <property type="project" value="TreeGrafter"/>
</dbReference>
<dbReference type="SUPFAM" id="SSF52540">
    <property type="entry name" value="P-loop containing nucleoside triphosphate hydrolases"/>
    <property type="match status" value="2"/>
</dbReference>
<dbReference type="InterPro" id="IPR015943">
    <property type="entry name" value="WD40/YVTN_repeat-like_dom_sf"/>
</dbReference>
<evidence type="ECO:0000256" key="1">
    <source>
        <dbReference type="ARBA" id="ARBA00022741"/>
    </source>
</evidence>
<evidence type="ECO:0000256" key="2">
    <source>
        <dbReference type="ARBA" id="ARBA00022801"/>
    </source>
</evidence>
<dbReference type="GO" id="GO:0008094">
    <property type="term" value="F:ATP-dependent activity, acting on DNA"/>
    <property type="evidence" value="ECO:0007669"/>
    <property type="project" value="TreeGrafter"/>
</dbReference>
<feature type="domain" description="Helicase C-terminal" evidence="7">
    <location>
        <begin position="1047"/>
        <end position="1207"/>
    </location>
</feature>
<dbReference type="GO" id="GO:0016787">
    <property type="term" value="F:hydrolase activity"/>
    <property type="evidence" value="ECO:0007669"/>
    <property type="project" value="UniProtKB-KW"/>
</dbReference>
<feature type="compositionally biased region" description="Polar residues" evidence="5">
    <location>
        <begin position="402"/>
        <end position="420"/>
    </location>
</feature>
<feature type="compositionally biased region" description="Polar residues" evidence="5">
    <location>
        <begin position="467"/>
        <end position="480"/>
    </location>
</feature>
<evidence type="ECO:0000256" key="3">
    <source>
        <dbReference type="ARBA" id="ARBA00022840"/>
    </source>
</evidence>
<dbReference type="Gene3D" id="3.40.50.300">
    <property type="entry name" value="P-loop containing nucleotide triphosphate hydrolases"/>
    <property type="match status" value="1"/>
</dbReference>
<dbReference type="CDD" id="cd18008">
    <property type="entry name" value="DEXDc_SHPRH-like"/>
    <property type="match status" value="1"/>
</dbReference>
<dbReference type="Pfam" id="PF00400">
    <property type="entry name" value="WD40"/>
    <property type="match status" value="2"/>
</dbReference>
<feature type="region of interest" description="Disordered" evidence="5">
    <location>
        <begin position="379"/>
        <end position="480"/>
    </location>
</feature>
<dbReference type="InterPro" id="IPR014001">
    <property type="entry name" value="Helicase_ATP-bd"/>
</dbReference>
<dbReference type="WBParaSite" id="MBELARI_LOCUS6296">
    <property type="protein sequence ID" value="MBELARI_LOCUS6296"/>
    <property type="gene ID" value="MBELARI_LOCUS6296"/>
</dbReference>
<dbReference type="InterPro" id="IPR000330">
    <property type="entry name" value="SNF2_N"/>
</dbReference>
<dbReference type="Pfam" id="PF00271">
    <property type="entry name" value="Helicase_C"/>
    <property type="match status" value="1"/>
</dbReference>
<keyword evidence="4" id="KW-0853">WD repeat</keyword>
<dbReference type="PROSITE" id="PS51192">
    <property type="entry name" value="HELICASE_ATP_BIND_1"/>
    <property type="match status" value="1"/>
</dbReference>
<reference evidence="9" key="1">
    <citation type="submission" date="2024-02" db="UniProtKB">
        <authorList>
            <consortium name="WormBaseParasite"/>
        </authorList>
    </citation>
    <scope>IDENTIFICATION</scope>
</reference>
<dbReference type="InterPro" id="IPR001650">
    <property type="entry name" value="Helicase_C-like"/>
</dbReference>
<evidence type="ECO:0000256" key="5">
    <source>
        <dbReference type="SAM" id="MobiDB-lite"/>
    </source>
</evidence>
<evidence type="ECO:0000313" key="8">
    <source>
        <dbReference type="Proteomes" id="UP000887575"/>
    </source>
</evidence>
<protein>
    <submittedName>
        <fullName evidence="9">Uncharacterized protein</fullName>
    </submittedName>
</protein>
<dbReference type="InterPro" id="IPR036322">
    <property type="entry name" value="WD40_repeat_dom_sf"/>
</dbReference>
<dbReference type="Gene3D" id="2.130.10.10">
    <property type="entry name" value="YVTN repeat-like/Quinoprotein amine dehydrogenase"/>
    <property type="match status" value="1"/>
</dbReference>
<dbReference type="Proteomes" id="UP000887575">
    <property type="component" value="Unassembled WGS sequence"/>
</dbReference>
<organism evidence="8 9">
    <name type="scientific">Mesorhabditis belari</name>
    <dbReference type="NCBI Taxonomy" id="2138241"/>
    <lineage>
        <taxon>Eukaryota</taxon>
        <taxon>Metazoa</taxon>
        <taxon>Ecdysozoa</taxon>
        <taxon>Nematoda</taxon>
        <taxon>Chromadorea</taxon>
        <taxon>Rhabditida</taxon>
        <taxon>Rhabditina</taxon>
        <taxon>Rhabditomorpha</taxon>
        <taxon>Rhabditoidea</taxon>
        <taxon>Rhabditidae</taxon>
        <taxon>Mesorhabditinae</taxon>
        <taxon>Mesorhabditis</taxon>
    </lineage>
</organism>
<feature type="repeat" description="WD" evidence="4">
    <location>
        <begin position="56"/>
        <end position="90"/>
    </location>
</feature>
<dbReference type="CDD" id="cd18793">
    <property type="entry name" value="SF2_C_SNF"/>
    <property type="match status" value="1"/>
</dbReference>
<evidence type="ECO:0000259" key="7">
    <source>
        <dbReference type="PROSITE" id="PS51194"/>
    </source>
</evidence>
<dbReference type="PROSITE" id="PS51194">
    <property type="entry name" value="HELICASE_CTER"/>
    <property type="match status" value="1"/>
</dbReference>
<feature type="domain" description="Helicase ATP-binding" evidence="6">
    <location>
        <begin position="691"/>
        <end position="868"/>
    </location>
</feature>
<keyword evidence="3" id="KW-0067">ATP-binding</keyword>
<accession>A0AAF3FI36</accession>
<dbReference type="PANTHER" id="PTHR45626">
    <property type="entry name" value="TRANSCRIPTION TERMINATION FACTOR 2-RELATED"/>
    <property type="match status" value="1"/>
</dbReference>
<dbReference type="PANTHER" id="PTHR45626:SF50">
    <property type="entry name" value="TRANSCRIPTION TERMINATION FACTOR 2"/>
    <property type="match status" value="1"/>
</dbReference>
<feature type="region of interest" description="Disordered" evidence="5">
    <location>
        <begin position="494"/>
        <end position="577"/>
    </location>
</feature>
<dbReference type="SUPFAM" id="SSF50978">
    <property type="entry name" value="WD40 repeat-like"/>
    <property type="match status" value="1"/>
</dbReference>
<dbReference type="AlphaFoldDB" id="A0AAF3FI36"/>
<feature type="repeat" description="WD" evidence="4">
    <location>
        <begin position="11"/>
        <end position="43"/>
    </location>
</feature>